<dbReference type="Pfam" id="PF08562">
    <property type="entry name" value="Crisp"/>
    <property type="match status" value="1"/>
</dbReference>
<accession>A0A8T2NWW7</accession>
<evidence type="ECO:0000256" key="3">
    <source>
        <dbReference type="PROSITE-ProRule" id="PRU01005"/>
    </source>
</evidence>
<sequence length="272" mass="29648">MSSPKHRCGNTESMMAVLASSTFRICAVGSCDFTMTMFVFSVGLLVLLQGCLSLGQLRWADTCAMNHSPDSRRTISTSGCGENLYMSSAPNSWSDAIQSWYDEVKDYRYGYGALNGAVVGHYTQLVWYRSNEIGCGVAYCPNSQYQYFYVCQYCPPGNYQYAHPYKAGPPCGDCPNACDHKLCTNPCPYIDKYSNCASLKSQYGCSGDIGSWCPASCKCQNKIMTRPTGTRQAMFPGGAAIKAEDSFLLEWGSVIGLGTAFRPPAISLAVPV</sequence>
<evidence type="ECO:0000313" key="5">
    <source>
        <dbReference type="EMBL" id="KAG9344634.1"/>
    </source>
</evidence>
<dbReference type="EMBL" id="JAFBMS010000019">
    <property type="protein sequence ID" value="KAG9344634.1"/>
    <property type="molecule type" value="Genomic_DNA"/>
</dbReference>
<dbReference type="PRINTS" id="PR00838">
    <property type="entry name" value="V5ALLERGEN"/>
</dbReference>
<dbReference type="InterPro" id="IPR002413">
    <property type="entry name" value="V5_allergen-like"/>
</dbReference>
<keyword evidence="2" id="KW-1015">Disulfide bond</keyword>
<dbReference type="Gene3D" id="1.10.10.740">
    <property type="entry name" value="Crisp domain"/>
    <property type="match status" value="1"/>
</dbReference>
<dbReference type="InterPro" id="IPR014044">
    <property type="entry name" value="CAP_dom"/>
</dbReference>
<comment type="caution">
    <text evidence="3">Lacks conserved residue(s) required for the propagation of feature annotation.</text>
</comment>
<name>A0A8T2NWW7_9TELE</name>
<organism evidence="5 6">
    <name type="scientific">Albula glossodonta</name>
    <name type="common">roundjaw bonefish</name>
    <dbReference type="NCBI Taxonomy" id="121402"/>
    <lineage>
        <taxon>Eukaryota</taxon>
        <taxon>Metazoa</taxon>
        <taxon>Chordata</taxon>
        <taxon>Craniata</taxon>
        <taxon>Vertebrata</taxon>
        <taxon>Euteleostomi</taxon>
        <taxon>Actinopterygii</taxon>
        <taxon>Neopterygii</taxon>
        <taxon>Teleostei</taxon>
        <taxon>Albuliformes</taxon>
        <taxon>Albulidae</taxon>
        <taxon>Albula</taxon>
    </lineage>
</organism>
<dbReference type="InterPro" id="IPR018244">
    <property type="entry name" value="Allrgn_V5/Tpx1_CS"/>
</dbReference>
<dbReference type="PROSITE" id="PS51670">
    <property type="entry name" value="SHKT"/>
    <property type="match status" value="1"/>
</dbReference>
<evidence type="ECO:0000256" key="1">
    <source>
        <dbReference type="ARBA" id="ARBA00009923"/>
    </source>
</evidence>
<dbReference type="PANTHER" id="PTHR10334">
    <property type="entry name" value="CYSTEINE-RICH SECRETORY PROTEIN-RELATED"/>
    <property type="match status" value="1"/>
</dbReference>
<reference evidence="5" key="1">
    <citation type="thesis" date="2021" institute="BYU ScholarsArchive" country="Provo, UT, USA">
        <title>Applications of and Algorithms for Genome Assembly and Genomic Analyses with an Emphasis on Marine Teleosts.</title>
        <authorList>
            <person name="Pickett B.D."/>
        </authorList>
    </citation>
    <scope>NUCLEOTIDE SEQUENCE</scope>
    <source>
        <strain evidence="5">HI-2016</strain>
    </source>
</reference>
<keyword evidence="6" id="KW-1185">Reference proteome</keyword>
<comment type="caution">
    <text evidence="5">The sequence shown here is derived from an EMBL/GenBank/DDBJ whole genome shotgun (WGS) entry which is preliminary data.</text>
</comment>
<dbReference type="InterPro" id="IPR042076">
    <property type="entry name" value="Crisp-like_dom"/>
</dbReference>
<dbReference type="Proteomes" id="UP000824540">
    <property type="component" value="Unassembled WGS sequence"/>
</dbReference>
<gene>
    <name evidence="5" type="ORF">JZ751_010319</name>
</gene>
<dbReference type="PROSITE" id="PS01010">
    <property type="entry name" value="CRISP_2"/>
    <property type="match status" value="1"/>
</dbReference>
<dbReference type="Pfam" id="PF00188">
    <property type="entry name" value="CAP"/>
    <property type="match status" value="1"/>
</dbReference>
<proteinExistence type="inferred from homology"/>
<dbReference type="InterPro" id="IPR001283">
    <property type="entry name" value="CRISP-related"/>
</dbReference>
<feature type="domain" description="ShKT" evidence="4">
    <location>
        <begin position="187"/>
        <end position="219"/>
    </location>
</feature>
<dbReference type="SMART" id="SM00198">
    <property type="entry name" value="SCP"/>
    <property type="match status" value="1"/>
</dbReference>
<dbReference type="InterPro" id="IPR035940">
    <property type="entry name" value="CAP_sf"/>
</dbReference>
<dbReference type="GO" id="GO:0005576">
    <property type="term" value="C:extracellular region"/>
    <property type="evidence" value="ECO:0007669"/>
    <property type="project" value="InterPro"/>
</dbReference>
<dbReference type="SUPFAM" id="SSF57546">
    <property type="entry name" value="Crisp domain-like"/>
    <property type="match status" value="1"/>
</dbReference>
<evidence type="ECO:0000259" key="4">
    <source>
        <dbReference type="PROSITE" id="PS51670"/>
    </source>
</evidence>
<dbReference type="InterPro" id="IPR003582">
    <property type="entry name" value="ShKT_dom"/>
</dbReference>
<dbReference type="OrthoDB" id="737510at2759"/>
<evidence type="ECO:0000313" key="6">
    <source>
        <dbReference type="Proteomes" id="UP000824540"/>
    </source>
</evidence>
<dbReference type="AlphaFoldDB" id="A0A8T2NWW7"/>
<dbReference type="SUPFAM" id="SSF55797">
    <property type="entry name" value="PR-1-like"/>
    <property type="match status" value="1"/>
</dbReference>
<dbReference type="InterPro" id="IPR013871">
    <property type="entry name" value="Cysteine_rich_secretory"/>
</dbReference>
<dbReference type="FunFam" id="1.10.10.740:FF:000001">
    <property type="entry name" value="Cysteine-rich secretory protein 2"/>
    <property type="match status" value="1"/>
</dbReference>
<protein>
    <recommendedName>
        <fullName evidence="4">ShKT domain-containing protein</fullName>
    </recommendedName>
</protein>
<comment type="similarity">
    <text evidence="1">Belongs to the CRISP family.</text>
</comment>
<evidence type="ECO:0000256" key="2">
    <source>
        <dbReference type="ARBA" id="ARBA00023157"/>
    </source>
</evidence>
<dbReference type="Gene3D" id="3.40.33.10">
    <property type="entry name" value="CAP"/>
    <property type="match status" value="1"/>
</dbReference>
<dbReference type="PROSITE" id="PS01009">
    <property type="entry name" value="CRISP_1"/>
    <property type="match status" value="1"/>
</dbReference>
<dbReference type="PRINTS" id="PR00837">
    <property type="entry name" value="V5TPXLIKE"/>
</dbReference>